<dbReference type="GO" id="GO:0046872">
    <property type="term" value="F:metal ion binding"/>
    <property type="evidence" value="ECO:0007669"/>
    <property type="project" value="UniProtKB-KW"/>
</dbReference>
<dbReference type="PANTHER" id="PTHR11135">
    <property type="entry name" value="HISTONE ACETYLTRANSFERASE-RELATED"/>
    <property type="match status" value="1"/>
</dbReference>
<keyword evidence="9 17" id="KW-0479">Metal-binding</keyword>
<dbReference type="SFLD" id="SFLDG01086">
    <property type="entry name" value="elongater_protein-like"/>
    <property type="match status" value="1"/>
</dbReference>
<evidence type="ECO:0000256" key="3">
    <source>
        <dbReference type="ARBA" id="ARBA00020266"/>
    </source>
</evidence>
<comment type="pathway">
    <text evidence="1">tRNA modification; 5-methoxycarbonylmethyl-2-thiouridine-tRNA biosynthesis.</text>
</comment>
<keyword evidence="13" id="KW-0012">Acyltransferase</keyword>
<gene>
    <name evidence="19" type="ORF">GX950_01210</name>
</gene>
<dbReference type="SMART" id="SM00729">
    <property type="entry name" value="Elp3"/>
    <property type="match status" value="1"/>
</dbReference>
<evidence type="ECO:0000256" key="2">
    <source>
        <dbReference type="ARBA" id="ARBA00005494"/>
    </source>
</evidence>
<dbReference type="Gene3D" id="3.40.630.30">
    <property type="match status" value="1"/>
</dbReference>
<dbReference type="Proteomes" id="UP000526302">
    <property type="component" value="Unassembled WGS sequence"/>
</dbReference>
<dbReference type="InterPro" id="IPR032432">
    <property type="entry name" value="Radical_SAM_C"/>
</dbReference>
<evidence type="ECO:0000256" key="12">
    <source>
        <dbReference type="ARBA" id="ARBA00023014"/>
    </source>
</evidence>
<dbReference type="GO" id="GO:0106261">
    <property type="term" value="F:tRNA uridine(34) acetyltransferase activity"/>
    <property type="evidence" value="ECO:0007669"/>
    <property type="project" value="UniProtKB-EC"/>
</dbReference>
<dbReference type="GO" id="GO:0000049">
    <property type="term" value="F:tRNA binding"/>
    <property type="evidence" value="ECO:0007669"/>
    <property type="project" value="UniProtKB-KW"/>
</dbReference>
<evidence type="ECO:0000256" key="10">
    <source>
        <dbReference type="ARBA" id="ARBA00022884"/>
    </source>
</evidence>
<dbReference type="SUPFAM" id="SSF102114">
    <property type="entry name" value="Radical SAM enzymes"/>
    <property type="match status" value="1"/>
</dbReference>
<evidence type="ECO:0000313" key="20">
    <source>
        <dbReference type="Proteomes" id="UP000526302"/>
    </source>
</evidence>
<proteinExistence type="inferred from homology"/>
<name>A0A7K4BYY8_9ARCH</name>
<dbReference type="Gene3D" id="3.30.750.200">
    <property type="match status" value="1"/>
</dbReference>
<keyword evidence="12 17" id="KW-0411">Iron-sulfur</keyword>
<dbReference type="PIRSF" id="PIRSF005669">
    <property type="entry name" value="Hist_AcTrfase_ELP3"/>
    <property type="match status" value="1"/>
</dbReference>
<comment type="caution">
    <text evidence="19">The sequence shown here is derived from an EMBL/GenBank/DDBJ whole genome shotgun (WGS) entry which is preliminary data.</text>
</comment>
<comment type="similarity">
    <text evidence="2">Belongs to the ELP3 family.</text>
</comment>
<evidence type="ECO:0000256" key="13">
    <source>
        <dbReference type="ARBA" id="ARBA00023315"/>
    </source>
</evidence>
<dbReference type="NCBIfam" id="TIGR01211">
    <property type="entry name" value="ELP3"/>
    <property type="match status" value="1"/>
</dbReference>
<dbReference type="SFLD" id="SFLDS00029">
    <property type="entry name" value="Radical_SAM"/>
    <property type="match status" value="1"/>
</dbReference>
<dbReference type="Pfam" id="PF00583">
    <property type="entry name" value="Acetyltransf_1"/>
    <property type="match status" value="1"/>
</dbReference>
<keyword evidence="5" id="KW-0820">tRNA-binding</keyword>
<dbReference type="InterPro" id="IPR006638">
    <property type="entry name" value="Elp3/MiaA/NifB-like_rSAM"/>
</dbReference>
<evidence type="ECO:0000256" key="9">
    <source>
        <dbReference type="ARBA" id="ARBA00022723"/>
    </source>
</evidence>
<accession>A0A7K4BYY8</accession>
<dbReference type="GO" id="GO:0005737">
    <property type="term" value="C:cytoplasm"/>
    <property type="evidence" value="ECO:0007669"/>
    <property type="project" value="TreeGrafter"/>
</dbReference>
<dbReference type="InterPro" id="IPR039661">
    <property type="entry name" value="ELP3"/>
</dbReference>
<dbReference type="InterPro" id="IPR007197">
    <property type="entry name" value="rSAM"/>
</dbReference>
<evidence type="ECO:0000256" key="15">
    <source>
        <dbReference type="ARBA" id="ARBA00044771"/>
    </source>
</evidence>
<keyword evidence="6" id="KW-0808">Transferase</keyword>
<feature type="binding site" evidence="17">
    <location>
        <position position="96"/>
    </location>
    <ligand>
        <name>[4Fe-4S] cluster</name>
        <dbReference type="ChEBI" id="CHEBI:49883"/>
        <note>4Fe-4S-S-AdoMet</note>
    </ligand>
</feature>
<keyword evidence="4" id="KW-0004">4Fe-4S</keyword>
<dbReference type="SFLD" id="SFLDF00344">
    <property type="entry name" value="ELP3-like"/>
    <property type="match status" value="1"/>
</dbReference>
<sequence length="534" mass="61128">MPRENNFSKEHVSFAKKIIEEINSGLIKDSRTLDDRSFFWSKFFKLKEMPSHPFIYSFASVSEKKQKKFISLLSIKPTRSLSGVQVVAVMLPPFPCPGNCVYCPSQFEGKIAPKSYTGFEPSTLRAQRLGYDSYKIVSNRIKQLDITGHRAEKIELIFQGSTFTCLDKKNQESIVKKSLQAVIEKKTTSFKKIKFLAEKSKRRVVGITFETRPDYCGKEDIKQMLYLGGTRVELGVQHADDEIYKIIKRGHTVDDVISATSKLKDSSFKVLYHLMLGLPGSSPKKDLKNFKKMFKDPNFKPDMVKFYPCLVIKNSQLFKDWKNGLFDPISERDAVFVLSEIQKEIPPWVRVMRINRDIPGNIISAGIKTTNLRQVVDEFMKKKGIVSMDIRSREAGLMSREKEVDYSKAKLKTIFYNASEGEEAFISMESKDALFGFVRLRNPANPFIKSIKSNTALIRELHVYGKALSLGEKDDESTQHRGFGKELMDEAEKIAKEKFGSKKIAVISGLGVRDYYRKQFNYKTEEPFVSKVLK</sequence>
<evidence type="ECO:0000256" key="8">
    <source>
        <dbReference type="ARBA" id="ARBA00022694"/>
    </source>
</evidence>
<keyword evidence="8" id="KW-0819">tRNA processing</keyword>
<keyword evidence="10" id="KW-0694">RNA-binding</keyword>
<evidence type="ECO:0000313" key="19">
    <source>
        <dbReference type="EMBL" id="NMA44415.1"/>
    </source>
</evidence>
<dbReference type="SUPFAM" id="SSF55729">
    <property type="entry name" value="Acyl-CoA N-acyltransferases (Nat)"/>
    <property type="match status" value="1"/>
</dbReference>
<dbReference type="InterPro" id="IPR000182">
    <property type="entry name" value="GNAT_dom"/>
</dbReference>
<dbReference type="PROSITE" id="PS51918">
    <property type="entry name" value="RADICAL_SAM"/>
    <property type="match status" value="1"/>
</dbReference>
<organism evidence="19 20">
    <name type="scientific">Candidatus Iainarchaeum sp</name>
    <dbReference type="NCBI Taxonomy" id="3101447"/>
    <lineage>
        <taxon>Archaea</taxon>
        <taxon>Candidatus Iainarchaeota</taxon>
        <taxon>Candidatus Iainarchaeia</taxon>
        <taxon>Candidatus Iainarchaeales</taxon>
        <taxon>Candidatus Iainarchaeaceae</taxon>
        <taxon>Candidatus Iainarchaeum</taxon>
    </lineage>
</organism>
<comment type="cofactor">
    <cofactor evidence="17">
        <name>[4Fe-4S] cluster</name>
        <dbReference type="ChEBI" id="CHEBI:49883"/>
    </cofactor>
    <text evidence="17">Binds 1 [4Fe-4S] cluster. The cluster is coordinated with 3 cysteines and an exchangeable S-adenosyl-L-methionine.</text>
</comment>
<comment type="catalytic activity">
    <reaction evidence="16">
        <text>uridine(34) in tRNA + acetyl-CoA + S-adenosyl-L-methionine + H2O = 5-(carboxymethyl)uridine(34) in tRNA + 5'-deoxyadenosine + L-methionine + CoA + 2 H(+)</text>
        <dbReference type="Rhea" id="RHEA:61020"/>
        <dbReference type="Rhea" id="RHEA-COMP:10407"/>
        <dbReference type="Rhea" id="RHEA-COMP:11727"/>
        <dbReference type="ChEBI" id="CHEBI:15377"/>
        <dbReference type="ChEBI" id="CHEBI:15378"/>
        <dbReference type="ChEBI" id="CHEBI:17319"/>
        <dbReference type="ChEBI" id="CHEBI:57287"/>
        <dbReference type="ChEBI" id="CHEBI:57288"/>
        <dbReference type="ChEBI" id="CHEBI:57844"/>
        <dbReference type="ChEBI" id="CHEBI:59789"/>
        <dbReference type="ChEBI" id="CHEBI:65315"/>
        <dbReference type="ChEBI" id="CHEBI:74882"/>
        <dbReference type="EC" id="2.3.1.311"/>
    </reaction>
    <physiologicalReaction direction="left-to-right" evidence="16">
        <dbReference type="Rhea" id="RHEA:61021"/>
    </physiologicalReaction>
</comment>
<dbReference type="InterPro" id="IPR016181">
    <property type="entry name" value="Acyl_CoA_acyltransferase"/>
</dbReference>
<dbReference type="InterPro" id="IPR034687">
    <property type="entry name" value="ELP3-like"/>
</dbReference>
<feature type="binding site" evidence="17">
    <location>
        <position position="100"/>
    </location>
    <ligand>
        <name>[4Fe-4S] cluster</name>
        <dbReference type="ChEBI" id="CHEBI:49883"/>
        <note>4Fe-4S-S-AdoMet</note>
    </ligand>
</feature>
<evidence type="ECO:0000256" key="11">
    <source>
        <dbReference type="ARBA" id="ARBA00023004"/>
    </source>
</evidence>
<reference evidence="19 20" key="1">
    <citation type="journal article" date="2020" name="Biotechnol. Biofuels">
        <title>New insights from the biogas microbiome by comprehensive genome-resolved metagenomics of nearly 1600 species originating from multiple anaerobic digesters.</title>
        <authorList>
            <person name="Campanaro S."/>
            <person name="Treu L."/>
            <person name="Rodriguez-R L.M."/>
            <person name="Kovalovszki A."/>
            <person name="Ziels R.M."/>
            <person name="Maus I."/>
            <person name="Zhu X."/>
            <person name="Kougias P.G."/>
            <person name="Basile A."/>
            <person name="Luo G."/>
            <person name="Schluter A."/>
            <person name="Konstantinidis K.T."/>
            <person name="Angelidaki I."/>
        </authorList>
    </citation>
    <scope>NUCLEOTIDE SEQUENCE [LARGE SCALE GENOMIC DNA]</scope>
    <source>
        <strain evidence="19">AS22ysBPME_79</strain>
    </source>
</reference>
<evidence type="ECO:0000256" key="7">
    <source>
        <dbReference type="ARBA" id="ARBA00022691"/>
    </source>
</evidence>
<evidence type="ECO:0000259" key="18">
    <source>
        <dbReference type="PROSITE" id="PS51918"/>
    </source>
</evidence>
<dbReference type="CDD" id="cd01335">
    <property type="entry name" value="Radical_SAM"/>
    <property type="match status" value="1"/>
</dbReference>
<dbReference type="EMBL" id="JAAZKV010000009">
    <property type="protein sequence ID" value="NMA44415.1"/>
    <property type="molecule type" value="Genomic_DNA"/>
</dbReference>
<dbReference type="Pfam" id="PF04055">
    <property type="entry name" value="Radical_SAM"/>
    <property type="match status" value="1"/>
</dbReference>
<feature type="domain" description="Radical SAM core" evidence="18">
    <location>
        <begin position="81"/>
        <end position="350"/>
    </location>
</feature>
<keyword evidence="11 17" id="KW-0408">Iron</keyword>
<evidence type="ECO:0000256" key="6">
    <source>
        <dbReference type="ARBA" id="ARBA00022679"/>
    </source>
</evidence>
<evidence type="ECO:0000256" key="14">
    <source>
        <dbReference type="ARBA" id="ARBA00030769"/>
    </source>
</evidence>
<evidence type="ECO:0000256" key="4">
    <source>
        <dbReference type="ARBA" id="ARBA00022485"/>
    </source>
</evidence>
<evidence type="ECO:0000256" key="17">
    <source>
        <dbReference type="PIRSR" id="PIRSR005669-1"/>
    </source>
</evidence>
<protein>
    <recommendedName>
        <fullName evidence="3">Elongator complex protein 3</fullName>
        <ecNumber evidence="15">2.3.1.311</ecNumber>
    </recommendedName>
    <alternativeName>
        <fullName evidence="14">tRNA uridine(34) acetyltransferase</fullName>
    </alternativeName>
</protein>
<evidence type="ECO:0000256" key="1">
    <source>
        <dbReference type="ARBA" id="ARBA00005043"/>
    </source>
</evidence>
<dbReference type="AlphaFoldDB" id="A0A7K4BYY8"/>
<dbReference type="GO" id="GO:0002926">
    <property type="term" value="P:tRNA wobble base 5-methoxycarbonylmethyl-2-thiouridinylation"/>
    <property type="evidence" value="ECO:0007669"/>
    <property type="project" value="TreeGrafter"/>
</dbReference>
<dbReference type="GO" id="GO:0051539">
    <property type="term" value="F:4 iron, 4 sulfur cluster binding"/>
    <property type="evidence" value="ECO:0007669"/>
    <property type="project" value="UniProtKB-KW"/>
</dbReference>
<feature type="binding site" evidence="17">
    <location>
        <position position="103"/>
    </location>
    <ligand>
        <name>[4Fe-4S] cluster</name>
        <dbReference type="ChEBI" id="CHEBI:49883"/>
        <note>4Fe-4S-S-AdoMet</note>
    </ligand>
</feature>
<dbReference type="Pfam" id="PF16199">
    <property type="entry name" value="Radical_SAM_C"/>
    <property type="match status" value="1"/>
</dbReference>
<evidence type="ECO:0000256" key="16">
    <source>
        <dbReference type="ARBA" id="ARBA00047372"/>
    </source>
</evidence>
<dbReference type="EC" id="2.3.1.311" evidence="15"/>
<dbReference type="PANTHER" id="PTHR11135:SF0">
    <property type="entry name" value="ELONGATOR COMPLEX PROTEIN 3"/>
    <property type="match status" value="1"/>
</dbReference>
<dbReference type="InterPro" id="IPR058240">
    <property type="entry name" value="rSAM_sf"/>
</dbReference>
<keyword evidence="7" id="KW-0949">S-adenosyl-L-methionine</keyword>
<evidence type="ECO:0000256" key="5">
    <source>
        <dbReference type="ARBA" id="ARBA00022555"/>
    </source>
</evidence>